<dbReference type="PANTHER" id="PTHR30420:SF1">
    <property type="entry name" value="ARGININE N-SUCCINYLTRANSFERASE"/>
    <property type="match status" value="1"/>
</dbReference>
<dbReference type="Proteomes" id="UP000538931">
    <property type="component" value="Unassembled WGS sequence"/>
</dbReference>
<dbReference type="RefSeq" id="WP_181741528.1">
    <property type="nucleotide sequence ID" value="NZ_JACEMT010000055.1"/>
</dbReference>
<dbReference type="Gene3D" id="3.40.630.30">
    <property type="match status" value="1"/>
</dbReference>
<dbReference type="SUPFAM" id="SSF55729">
    <property type="entry name" value="Acyl-CoA N-acyltransferases (Nat)"/>
    <property type="match status" value="1"/>
</dbReference>
<keyword evidence="2 5" id="KW-0808">Transferase</keyword>
<keyword evidence="6" id="KW-1185">Reference proteome</keyword>
<dbReference type="InterPro" id="IPR016181">
    <property type="entry name" value="Acyl_CoA_acyltransferase"/>
</dbReference>
<sequence>MLRVRPITPSDSDLLKMIAIESGTGFTSLPNDEALLENKIEQSISHLAQAATGPSSVTYLFVLEETDSGEVLGTCGITSAVGLDSPWYHYHIGTIVHASHQLGIYNEFRTLYLCNDYTGSSELCSLYLRPAYRGSGGGGLLSRARFLFMAEHRQRFADRIIAEMRGFTDQHDSNPFWEGLGQHFFSMHYQQADFLTGSGNKVVIAELMPKHPIYIHLLPPEAQAIIGQVHPNTEPACRLLRAQGFRFENYVDIFDAGPTLAAHPDEVDAIRRSRRAEVVIDSTPAPDTSRLYLVSNTGSHDFRCIQTRLQPTLQRVRLTPDQAAALEVGSGDAVRLVSLPTATRL</sequence>
<keyword evidence="1" id="KW-0056">Arginine metabolism</keyword>
<protein>
    <recommendedName>
        <fullName evidence="4">Arginine N-succinyltransferase</fullName>
        <ecNumber evidence="4">2.3.1.109</ecNumber>
    </recommendedName>
</protein>
<dbReference type="GO" id="GO:0006527">
    <property type="term" value="P:L-arginine catabolic process"/>
    <property type="evidence" value="ECO:0007669"/>
    <property type="project" value="UniProtKB-UniRule"/>
</dbReference>
<name>A0A7W2ACY9_9GAMM</name>
<keyword evidence="3 5" id="KW-0012">Acyltransferase</keyword>
<dbReference type="InterPro" id="IPR017650">
    <property type="entry name" value="Arginine_N-succinylTrfase"/>
</dbReference>
<dbReference type="EC" id="2.3.1.109" evidence="4"/>
<evidence type="ECO:0000256" key="4">
    <source>
        <dbReference type="NCBIfam" id="TIGR03244"/>
    </source>
</evidence>
<evidence type="ECO:0000313" key="5">
    <source>
        <dbReference type="EMBL" id="MBA4503595.1"/>
    </source>
</evidence>
<comment type="caution">
    <text evidence="5">The sequence shown here is derived from an EMBL/GenBank/DDBJ whole genome shotgun (WGS) entry which is preliminary data.</text>
</comment>
<gene>
    <name evidence="5" type="primary">astA</name>
    <name evidence="5" type="ORF">H1S06_14655</name>
</gene>
<evidence type="ECO:0000256" key="2">
    <source>
        <dbReference type="ARBA" id="ARBA00022679"/>
    </source>
</evidence>
<evidence type="ECO:0000256" key="3">
    <source>
        <dbReference type="ARBA" id="ARBA00023315"/>
    </source>
</evidence>
<dbReference type="Gene3D" id="2.40.40.20">
    <property type="match status" value="1"/>
</dbReference>
<dbReference type="PANTHER" id="PTHR30420">
    <property type="entry name" value="N-SUCCINYLARGININE DIHYDROLASE"/>
    <property type="match status" value="1"/>
</dbReference>
<dbReference type="InterPro" id="IPR007041">
    <property type="entry name" value="Arg_succinylTrfase_AstA/AruG"/>
</dbReference>
<dbReference type="Pfam" id="PF04958">
    <property type="entry name" value="AstA"/>
    <property type="match status" value="1"/>
</dbReference>
<proteinExistence type="predicted"/>
<dbReference type="NCBIfam" id="TIGR03244">
    <property type="entry name" value="arg_catab_AstA"/>
    <property type="match status" value="1"/>
</dbReference>
<dbReference type="EMBL" id="JACEMT010000055">
    <property type="protein sequence ID" value="MBA4503595.1"/>
    <property type="molecule type" value="Genomic_DNA"/>
</dbReference>
<organism evidence="5 6">
    <name type="scientific">Marinobacterium marinum</name>
    <dbReference type="NCBI Taxonomy" id="2756129"/>
    <lineage>
        <taxon>Bacteria</taxon>
        <taxon>Pseudomonadati</taxon>
        <taxon>Pseudomonadota</taxon>
        <taxon>Gammaproteobacteria</taxon>
        <taxon>Oceanospirillales</taxon>
        <taxon>Oceanospirillaceae</taxon>
        <taxon>Marinobacterium</taxon>
    </lineage>
</organism>
<accession>A0A7W2ACY9</accession>
<evidence type="ECO:0000256" key="1">
    <source>
        <dbReference type="ARBA" id="ARBA00022503"/>
    </source>
</evidence>
<evidence type="ECO:0000313" key="6">
    <source>
        <dbReference type="Proteomes" id="UP000538931"/>
    </source>
</evidence>
<dbReference type="AlphaFoldDB" id="A0A7W2ACY9"/>
<dbReference type="NCBIfam" id="TIGR03243">
    <property type="entry name" value="arg_catab_AOST"/>
    <property type="match status" value="1"/>
</dbReference>
<dbReference type="GO" id="GO:0008791">
    <property type="term" value="F:arginine N-succinyltransferase activity"/>
    <property type="evidence" value="ECO:0007669"/>
    <property type="project" value="UniProtKB-UniRule"/>
</dbReference>
<reference evidence="5 6" key="1">
    <citation type="submission" date="2020-07" db="EMBL/GenBank/DDBJ databases">
        <title>Bacterium isolated from marien macroalgae.</title>
        <authorList>
            <person name="Zhu K."/>
            <person name="Lu D."/>
            <person name="Du Z."/>
        </authorList>
    </citation>
    <scope>NUCLEOTIDE SEQUENCE [LARGE SCALE GENOMIC DNA]</scope>
    <source>
        <strain evidence="5 6">3-1745</strain>
    </source>
</reference>